<feature type="region of interest" description="Disordered" evidence="1">
    <location>
        <begin position="1106"/>
        <end position="1139"/>
    </location>
</feature>
<feature type="compositionally biased region" description="Basic and acidic residues" evidence="1">
    <location>
        <begin position="37"/>
        <end position="48"/>
    </location>
</feature>
<feature type="compositionally biased region" description="Basic and acidic residues" evidence="1">
    <location>
        <begin position="1111"/>
        <end position="1124"/>
    </location>
</feature>
<feature type="compositionally biased region" description="Low complexity" evidence="1">
    <location>
        <begin position="927"/>
        <end position="953"/>
    </location>
</feature>
<keyword evidence="3" id="KW-1185">Reference proteome</keyword>
<feature type="compositionally biased region" description="Low complexity" evidence="1">
    <location>
        <begin position="907"/>
        <end position="920"/>
    </location>
</feature>
<feature type="compositionally biased region" description="Gly residues" evidence="1">
    <location>
        <begin position="976"/>
        <end position="995"/>
    </location>
</feature>
<evidence type="ECO:0000313" key="3">
    <source>
        <dbReference type="Proteomes" id="UP000041254"/>
    </source>
</evidence>
<feature type="compositionally biased region" description="Acidic residues" evidence="1">
    <location>
        <begin position="996"/>
        <end position="1016"/>
    </location>
</feature>
<feature type="region of interest" description="Disordered" evidence="1">
    <location>
        <begin position="859"/>
        <end position="1016"/>
    </location>
</feature>
<feature type="compositionally biased region" description="Basic and acidic residues" evidence="1">
    <location>
        <begin position="744"/>
        <end position="756"/>
    </location>
</feature>
<feature type="compositionally biased region" description="Low complexity" evidence="1">
    <location>
        <begin position="131"/>
        <end position="141"/>
    </location>
</feature>
<dbReference type="EMBL" id="CDMY01000793">
    <property type="protein sequence ID" value="CEM33814.1"/>
    <property type="molecule type" value="Genomic_DNA"/>
</dbReference>
<feature type="region of interest" description="Disordered" evidence="1">
    <location>
        <begin position="115"/>
        <end position="145"/>
    </location>
</feature>
<dbReference type="Proteomes" id="UP000041254">
    <property type="component" value="Unassembled WGS sequence"/>
</dbReference>
<feature type="compositionally biased region" description="Basic residues" evidence="1">
    <location>
        <begin position="877"/>
        <end position="887"/>
    </location>
</feature>
<reference evidence="2 3" key="1">
    <citation type="submission" date="2014-11" db="EMBL/GenBank/DDBJ databases">
        <authorList>
            <person name="Zhu J."/>
            <person name="Qi W."/>
            <person name="Song R."/>
        </authorList>
    </citation>
    <scope>NUCLEOTIDE SEQUENCE [LARGE SCALE GENOMIC DNA]</scope>
</reference>
<dbReference type="Gene3D" id="3.10.290.30">
    <property type="entry name" value="MM3350-like"/>
    <property type="match status" value="1"/>
</dbReference>
<sequence>MADSQLPTDPRHPSKESAPMAPPPPPLPTHATADPEDAPREKEDRPAADHMPNPKPSAAAAKVPFVAMGNLKAARSAFCPSATGMPLVGCRDIVFPQMTVKQLHKLLASGRLNRLLSNIPPSPPSKRKTTTTKTTVTPSGPAFSICPSPSPPSPLKYASSDDMAHSAECMNFSQDDPSAGDVPRGAAVGGGDAPAGVGCEDGVELLLECRSFREGEVRRVVAVPARLSLYQLHVCFLTALDMQGNDAHRHCFFFSDAIYSSANAGSMCTDDHRLHDVLSTHAVGRRGTFGYSFGVLQLTVTLTDIVTFTDSDLQWVPRVSSARGTAPSVDACGSPYGLAAHRVQTDVDVHEINGEFRDRTLRRLLQLPDSIPPPVDLLLSHRLDQLFAKPIAPFLADTHSRHAFVSSIKMQPQHTLTWPDEAPAAAAHDRLKRRKMRMVAKGEGEGEGVCGGGGGGENKANDKGDVGVRGGRRGGGGAGRFANRKMGERKPGVLMYKFEAVVGGQRVVRRIACLGSLTWYNLYRALAMSLDHEVEHWVNEGQSTVPHHWELPDGSILPHTDFDYKNQSGSRCPRPDFDKDRSFIGTTFKLVYGAVTFHVVVEDVIVYEQRMEDRGAGLLNLHKWVGRSFPRLVAEGSVGVAPSRRIVTDEGRLAMYPDNNAPIDILRINRELQGSWWNSNLAANSKKNRARDLPTVPTKHLSRKAQERLVRALYVLPPRDFISQLTQLASSRTLPDGLSLSTHTYDDHNAEDADKQPHHHREQHRHQHQHQQRPHLPVPHAAIGGGKGNGKAAPLAAHLRGLVKQHAQNGTLEPLHLDGGAGRVGRVSRALHRGCFLTGPVSCDLRAGPIRMPAVFGLSIKDGQGQGQKEGAGRDNRAHRHAKMNAKRRLEAAAQAEQAQHKKARMGRSGTPRPRPQSQSRSRRHTSSPSLTPSSSSPSRPASKPKATSSSSSGYMGTTQRRRAVGSGKRGPRLASGGGQGVKRGPLVGVGVGVGGEDECEDDERMEEEEEEEDADESMFEGLLDSKWNGRRYLYLVKKRFKEPVWEPAERLPWMHESELDRFRVLFASARQRRFPISNPIRTVPDAAIHSDTLIPHMAGGADAHLMRRRGGAEREKKKQREGSKAAGGGGGGGGGSVSEDPDVINSLDVLEVRAVSEQFAEGSCLVRYLGLWMNITLWNLCRVFLATFDYPDDSAEIHHEFRFPDGRTIGPTDANYYLCSGSAPRLVTMLPESVLRGEAPFTFVYGELAMDIHVLGVYKSPNYTHNIRWLPRAMEGSYGKAPPRGSCRDLSQLQSYSVPEELDIMDINEYLMKARFEKNWNVNATRGWRNPPRKDVELCLCEYRRRFAGSEHLAMELKTNPKPSKAYTDTMSSHQT</sequence>
<feature type="compositionally biased region" description="Gly residues" evidence="1">
    <location>
        <begin position="1126"/>
        <end position="1137"/>
    </location>
</feature>
<organism evidence="2 3">
    <name type="scientific">Vitrella brassicaformis (strain CCMP3155)</name>
    <dbReference type="NCBI Taxonomy" id="1169540"/>
    <lineage>
        <taxon>Eukaryota</taxon>
        <taxon>Sar</taxon>
        <taxon>Alveolata</taxon>
        <taxon>Colpodellida</taxon>
        <taxon>Vitrellaceae</taxon>
        <taxon>Vitrella</taxon>
    </lineage>
</organism>
<protein>
    <submittedName>
        <fullName evidence="2">Uncharacterized protein</fullName>
    </submittedName>
</protein>
<proteinExistence type="predicted"/>
<name>A0A0G4GSZ6_VITBC</name>
<dbReference type="VEuPathDB" id="CryptoDB:Vbra_10234"/>
<evidence type="ECO:0000313" key="2">
    <source>
        <dbReference type="EMBL" id="CEM33814.1"/>
    </source>
</evidence>
<accession>A0A0G4GSZ6</accession>
<feature type="region of interest" description="Disordered" evidence="1">
    <location>
        <begin position="1"/>
        <end position="57"/>
    </location>
</feature>
<feature type="region of interest" description="Disordered" evidence="1">
    <location>
        <begin position="443"/>
        <end position="484"/>
    </location>
</feature>
<feature type="compositionally biased region" description="Basic residues" evidence="1">
    <location>
        <begin position="757"/>
        <end position="773"/>
    </location>
</feature>
<gene>
    <name evidence="2" type="ORF">Vbra_10234</name>
</gene>
<dbReference type="InParanoid" id="A0A0G4GSZ6"/>
<feature type="region of interest" description="Disordered" evidence="1">
    <location>
        <begin position="734"/>
        <end position="791"/>
    </location>
</feature>
<feature type="compositionally biased region" description="Polar residues" evidence="1">
    <location>
        <begin position="734"/>
        <end position="743"/>
    </location>
</feature>
<evidence type="ECO:0000256" key="1">
    <source>
        <dbReference type="SAM" id="MobiDB-lite"/>
    </source>
</evidence>
<dbReference type="SUPFAM" id="SSF159941">
    <property type="entry name" value="MM3350-like"/>
    <property type="match status" value="1"/>
</dbReference>
<feature type="compositionally biased region" description="Gly residues" evidence="1">
    <location>
        <begin position="467"/>
        <end position="479"/>
    </location>
</feature>
<feature type="compositionally biased region" description="Gly residues" evidence="1">
    <location>
        <begin position="447"/>
        <end position="457"/>
    </location>
</feature>
<dbReference type="InterPro" id="IPR024047">
    <property type="entry name" value="MM3350-like_sf"/>
</dbReference>